<dbReference type="EMBL" id="OBEH01000001">
    <property type="protein sequence ID" value="SNY95032.1"/>
    <property type="molecule type" value="Genomic_DNA"/>
</dbReference>
<evidence type="ECO:0000313" key="4">
    <source>
        <dbReference type="EMBL" id="SNY95032.1"/>
    </source>
</evidence>
<keyword evidence="5" id="KW-1185">Reference proteome</keyword>
<dbReference type="PANTHER" id="PTHR45947">
    <property type="entry name" value="SULFOQUINOVOSYL TRANSFERASE SQD2"/>
    <property type="match status" value="1"/>
</dbReference>
<evidence type="ECO:0000313" key="5">
    <source>
        <dbReference type="Proteomes" id="UP000219048"/>
    </source>
</evidence>
<dbReference type="InterPro" id="IPR001296">
    <property type="entry name" value="Glyco_trans_1"/>
</dbReference>
<dbReference type="InterPro" id="IPR050194">
    <property type="entry name" value="Glycosyltransferase_grp1"/>
</dbReference>
<dbReference type="Pfam" id="PF00534">
    <property type="entry name" value="Glycos_transf_1"/>
    <property type="match status" value="1"/>
</dbReference>
<sequence length="405" mass="46653">MKILYLSYYFRPDITAAAFRSSDFVDFLDEEKIEHRIITTLPHKTNETVGSEKEEAYRIKRIELRKLNNGKFVTYVLHYISFIPNALKIALKWRLKRWRPSIVFISSPPIFIGFIGLLLKWMFQCKLVLEVRDIWPESAVAAGQINPKGRAYKIARVFEKKLYKWSDGIVCVGKYMKDYLEGYTNKEICIAYNGPKRISIEEEFSETYNGSGLPKKIKLAYAGNFGLVQGLDILIEAFSKFVKDGAQHQWELHFFGTGVLEESLRVQANKLEMEGHIMFRGIFPKDKLNEILRKKDVLFLGLIKGDALEKTIPSKLFDYLAFGKPILARLLGEGKEILSLSQANIIVEDFTENEIFNGLLKMEREYSNRAIEGKENKAILQQGFTREENNAKILSYLNKVESSNA</sequence>
<dbReference type="RefSeq" id="WP_097044374.1">
    <property type="nucleotide sequence ID" value="NZ_OBEH01000001.1"/>
</dbReference>
<dbReference type="CDD" id="cd03794">
    <property type="entry name" value="GT4_WbuB-like"/>
    <property type="match status" value="1"/>
</dbReference>
<dbReference type="InterPro" id="IPR028098">
    <property type="entry name" value="Glyco_trans_4-like_N"/>
</dbReference>
<evidence type="ECO:0000256" key="1">
    <source>
        <dbReference type="SAM" id="Phobius"/>
    </source>
</evidence>
<dbReference type="SUPFAM" id="SSF53756">
    <property type="entry name" value="UDP-Glycosyltransferase/glycogen phosphorylase"/>
    <property type="match status" value="1"/>
</dbReference>
<dbReference type="OrthoDB" id="9811902at2"/>
<keyword evidence="1" id="KW-1133">Transmembrane helix</keyword>
<feature type="domain" description="Glycosyltransferase subfamily 4-like N-terminal" evidence="3">
    <location>
        <begin position="77"/>
        <end position="182"/>
    </location>
</feature>
<proteinExistence type="predicted"/>
<keyword evidence="4" id="KW-0808">Transferase</keyword>
<dbReference type="GO" id="GO:0016758">
    <property type="term" value="F:hexosyltransferase activity"/>
    <property type="evidence" value="ECO:0007669"/>
    <property type="project" value="TreeGrafter"/>
</dbReference>
<gene>
    <name evidence="4" type="ORF">SAMN06265377_0698</name>
</gene>
<dbReference type="PANTHER" id="PTHR45947:SF3">
    <property type="entry name" value="SULFOQUINOVOSYL TRANSFERASE SQD2"/>
    <property type="match status" value="1"/>
</dbReference>
<dbReference type="Proteomes" id="UP000219048">
    <property type="component" value="Unassembled WGS sequence"/>
</dbReference>
<dbReference type="AlphaFoldDB" id="A0A285MCW8"/>
<evidence type="ECO:0000259" key="3">
    <source>
        <dbReference type="Pfam" id="PF13579"/>
    </source>
</evidence>
<evidence type="ECO:0000259" key="2">
    <source>
        <dbReference type="Pfam" id="PF00534"/>
    </source>
</evidence>
<feature type="domain" description="Glycosyl transferase family 1" evidence="2">
    <location>
        <begin position="215"/>
        <end position="366"/>
    </location>
</feature>
<feature type="transmembrane region" description="Helical" evidence="1">
    <location>
        <begin position="103"/>
        <end position="123"/>
    </location>
</feature>
<dbReference type="Pfam" id="PF13579">
    <property type="entry name" value="Glyco_trans_4_4"/>
    <property type="match status" value="1"/>
</dbReference>
<dbReference type="Gene3D" id="3.40.50.2000">
    <property type="entry name" value="Glycogen Phosphorylase B"/>
    <property type="match status" value="2"/>
</dbReference>
<protein>
    <submittedName>
        <fullName evidence="4">Glycosyltransferase involved in cell wall bisynthesis</fullName>
    </submittedName>
</protein>
<name>A0A285MCW8_9FLAO</name>
<accession>A0A285MCW8</accession>
<keyword evidence="1" id="KW-0472">Membrane</keyword>
<organism evidence="4 5">
    <name type="scientific">Flagellimonas pacifica</name>
    <dbReference type="NCBI Taxonomy" id="1247520"/>
    <lineage>
        <taxon>Bacteria</taxon>
        <taxon>Pseudomonadati</taxon>
        <taxon>Bacteroidota</taxon>
        <taxon>Flavobacteriia</taxon>
        <taxon>Flavobacteriales</taxon>
        <taxon>Flavobacteriaceae</taxon>
        <taxon>Flagellimonas</taxon>
    </lineage>
</organism>
<keyword evidence="1" id="KW-0812">Transmembrane</keyword>
<reference evidence="5" key="1">
    <citation type="submission" date="2017-09" db="EMBL/GenBank/DDBJ databases">
        <authorList>
            <person name="Varghese N."/>
            <person name="Submissions S."/>
        </authorList>
    </citation>
    <scope>NUCLEOTIDE SEQUENCE [LARGE SCALE GENOMIC DNA]</scope>
    <source>
        <strain evidence="5">DSM 25885</strain>
    </source>
</reference>